<name>A0A8X7WAK2_BRACI</name>
<evidence type="ECO:0000256" key="2">
    <source>
        <dbReference type="ARBA" id="ARBA00006643"/>
    </source>
</evidence>
<dbReference type="PANTHER" id="PTHR47926:SF377">
    <property type="entry name" value="OS04G0469400 PROTEIN"/>
    <property type="match status" value="1"/>
</dbReference>
<feature type="repeat" description="PPR" evidence="7">
    <location>
        <begin position="178"/>
        <end position="212"/>
    </location>
</feature>
<dbReference type="Pfam" id="PF01535">
    <property type="entry name" value="PPR"/>
    <property type="match status" value="14"/>
</dbReference>
<dbReference type="FunFam" id="1.25.40.10:FF:000073">
    <property type="entry name" value="Pentatricopeptide repeat-containing protein chloroplastic"/>
    <property type="match status" value="2"/>
</dbReference>
<organism evidence="9 10">
    <name type="scientific">Brassica carinata</name>
    <name type="common">Ethiopian mustard</name>
    <name type="synonym">Abyssinian cabbage</name>
    <dbReference type="NCBI Taxonomy" id="52824"/>
    <lineage>
        <taxon>Eukaryota</taxon>
        <taxon>Viridiplantae</taxon>
        <taxon>Streptophyta</taxon>
        <taxon>Embryophyta</taxon>
        <taxon>Tracheophyta</taxon>
        <taxon>Spermatophyta</taxon>
        <taxon>Magnoliopsida</taxon>
        <taxon>eudicotyledons</taxon>
        <taxon>Gunneridae</taxon>
        <taxon>Pentapetalae</taxon>
        <taxon>rosids</taxon>
        <taxon>malvids</taxon>
        <taxon>Brassicales</taxon>
        <taxon>Brassicaceae</taxon>
        <taxon>Brassiceae</taxon>
        <taxon>Brassica</taxon>
    </lineage>
</organism>
<comment type="similarity">
    <text evidence="2">Belongs to the PPR family. PCMP-H subfamily.</text>
</comment>
<dbReference type="FunFam" id="1.25.40.10:FF:000725">
    <property type="entry name" value="Pentatricopeptide repeat-containing protein At3g63370, chloroplastic"/>
    <property type="match status" value="1"/>
</dbReference>
<keyword evidence="4" id="KW-0934">Plastid</keyword>
<evidence type="ECO:0000256" key="1">
    <source>
        <dbReference type="ARBA" id="ARBA00004229"/>
    </source>
</evidence>
<dbReference type="InterPro" id="IPR046848">
    <property type="entry name" value="E_motif"/>
</dbReference>
<feature type="repeat" description="PPR" evidence="7">
    <location>
        <begin position="379"/>
        <end position="413"/>
    </location>
</feature>
<gene>
    <name evidence="9" type="ORF">Bca52824_008063</name>
</gene>
<dbReference type="InterPro" id="IPR011990">
    <property type="entry name" value="TPR-like_helical_dom_sf"/>
</dbReference>
<dbReference type="InterPro" id="IPR046960">
    <property type="entry name" value="PPR_At4g14850-like_plant"/>
</dbReference>
<dbReference type="EMBL" id="JAAMPC010000002">
    <property type="protein sequence ID" value="KAG2325335.1"/>
    <property type="molecule type" value="Genomic_DNA"/>
</dbReference>
<dbReference type="GO" id="GO:0008270">
    <property type="term" value="F:zinc ion binding"/>
    <property type="evidence" value="ECO:0007669"/>
    <property type="project" value="InterPro"/>
</dbReference>
<evidence type="ECO:0000313" key="9">
    <source>
        <dbReference type="EMBL" id="KAG2325335.1"/>
    </source>
</evidence>
<dbReference type="Pfam" id="PF20431">
    <property type="entry name" value="E_motif"/>
    <property type="match status" value="1"/>
</dbReference>
<feature type="repeat" description="PPR" evidence="7">
    <location>
        <begin position="531"/>
        <end position="565"/>
    </location>
</feature>
<evidence type="ECO:0000259" key="8">
    <source>
        <dbReference type="Pfam" id="PF14432"/>
    </source>
</evidence>
<dbReference type="InterPro" id="IPR046849">
    <property type="entry name" value="E2_motif"/>
</dbReference>
<evidence type="ECO:0000313" key="10">
    <source>
        <dbReference type="Proteomes" id="UP000886595"/>
    </source>
</evidence>
<dbReference type="Gene3D" id="1.25.40.10">
    <property type="entry name" value="Tetratricopeptide repeat domain"/>
    <property type="match status" value="6"/>
</dbReference>
<dbReference type="GO" id="GO:0009451">
    <property type="term" value="P:RNA modification"/>
    <property type="evidence" value="ECO:0007669"/>
    <property type="project" value="InterPro"/>
</dbReference>
<accession>A0A8X7WAK2</accession>
<evidence type="ECO:0000256" key="5">
    <source>
        <dbReference type="ARBA" id="ARBA00022737"/>
    </source>
</evidence>
<feature type="repeat" description="PPR" evidence="7">
    <location>
        <begin position="77"/>
        <end position="111"/>
    </location>
</feature>
<keyword evidence="6" id="KW-0809">Transit peptide</keyword>
<dbReference type="InterPro" id="IPR002885">
    <property type="entry name" value="PPR_rpt"/>
</dbReference>
<protein>
    <recommendedName>
        <fullName evidence="8">DYW domain-containing protein</fullName>
    </recommendedName>
</protein>
<dbReference type="Proteomes" id="UP000886595">
    <property type="component" value="Unassembled WGS sequence"/>
</dbReference>
<keyword evidence="5" id="KW-0677">Repeat</keyword>
<dbReference type="PANTHER" id="PTHR47926">
    <property type="entry name" value="PENTATRICOPEPTIDE REPEAT-CONTAINING PROTEIN"/>
    <property type="match status" value="1"/>
</dbReference>
<reference evidence="9 10" key="1">
    <citation type="submission" date="2020-02" db="EMBL/GenBank/DDBJ databases">
        <authorList>
            <person name="Ma Q."/>
            <person name="Huang Y."/>
            <person name="Song X."/>
            <person name="Pei D."/>
        </authorList>
    </citation>
    <scope>NUCLEOTIDE SEQUENCE [LARGE SCALE GENOMIC DNA]</scope>
    <source>
        <strain evidence="9">Sxm20200214</strain>
        <tissue evidence="9">Leaf</tissue>
    </source>
</reference>
<dbReference type="AlphaFoldDB" id="A0A8X7WAK2"/>
<feature type="repeat" description="PPR" evidence="7">
    <location>
        <begin position="732"/>
        <end position="766"/>
    </location>
</feature>
<dbReference type="InterPro" id="IPR032867">
    <property type="entry name" value="DYW_dom"/>
</dbReference>
<dbReference type="Pfam" id="PF13041">
    <property type="entry name" value="PPR_2"/>
    <property type="match status" value="1"/>
</dbReference>
<dbReference type="Pfam" id="PF14432">
    <property type="entry name" value="DYW_deaminase"/>
    <property type="match status" value="1"/>
</dbReference>
<comment type="caution">
    <text evidence="9">The sequence shown here is derived from an EMBL/GenBank/DDBJ whole genome shotgun (WGS) entry which is preliminary data.</text>
</comment>
<dbReference type="OrthoDB" id="1846880at2759"/>
<evidence type="ECO:0000256" key="7">
    <source>
        <dbReference type="PROSITE-ProRule" id="PRU00708"/>
    </source>
</evidence>
<dbReference type="NCBIfam" id="TIGR00756">
    <property type="entry name" value="PPR"/>
    <property type="match status" value="7"/>
</dbReference>
<feature type="repeat" description="PPR" evidence="7">
    <location>
        <begin position="631"/>
        <end position="665"/>
    </location>
</feature>
<evidence type="ECO:0000256" key="3">
    <source>
        <dbReference type="ARBA" id="ARBA00022528"/>
    </source>
</evidence>
<sequence length="1040" mass="115917">MRSSEGVPVHLHSFPVLLKACANLGDIRTGTELHSLLVKLQYQSTDFIVNALISMYAKNGDLSAARRLFDGSVERGDVVLWNSIMSSYSTSGQSLETLQLFRYMQMNGPPSNTYTIVSALTACEGFSFAKLGKEIHAAALKSSHCFQVFVCNALIAMYTRCGKMLEAGRIFRLMDNHDVVTWNSLIKGYVQNLMYREAFEFFCDMIAAGHKPDEVSLTSVIAASGRLGNLLVGMGLHAYVIKHGWDSNLQVGNTLIDMYSKCNHTSYMGCAFLMMHEKDLISWTTVIAGYAQNDCHVEALELFRDVAKKSMKTDEMMLGSILRACSALKSMPIVKEIHCHILRKGLLDTVIQNELIDVYGKCGNMGYATRIFESIKGKDVVSWTSMVSSSAHNGNENKAVELFRRMVETGLAADSIALSSILSTVANLSALMKGREIHGYLLRKGFCLEGSIAVAVVDMYACCGDLQSANAVFDRIERKGNLLVGMGLHAYVIKHGWDSNLQVGNTLIDMYSKCNHTSYMGCAFLVMHEKDLISWTTVIAGYAQNDCHVEALDLFRDVSKKSMKTDEMMLGSILRACSALKSMPIVREIHCHILRKGLLDTVIQNELIDVYGKCGNMRYATRIFESIKGKDVVSWTSMVSSSAHNGNENEAVELFRRMVETGLAADSIALSSILSAVANLSALMKGREIHGYLLRKGFCLEGSIAVAVVDMYACCGDLQSANAVFDRIERKGLLQYTSMINAYGMHGCGKASVELFDKMRQQNVSPDHVSFLALLYACSHAGLLDEGRRFLKIMEHEYKLEPWPEHYVCLVDMLGRANCVLEAFEFVKMMKTEPTTEIWCALLAACRSHSEKEVGEIAAQKLIELEPKNPGNLVLVSNVFAEQGRWDDVANVREKMKANGLEKHPGYSWIEIGGKVHRFTARDKSHPETKVIYEKLSKVTRKLEREAGYVANTKFVLHNVDEGVKVQMLHGHSERLAIAYGLLRTPDRACLRITKNLRVCSDCHTFCKLVSKLFRRDIVMRDANRFHHFESGLCSCGDSW</sequence>
<dbReference type="GO" id="GO:0009507">
    <property type="term" value="C:chloroplast"/>
    <property type="evidence" value="ECO:0007669"/>
    <property type="project" value="UniProtKB-SubCell"/>
</dbReference>
<keyword evidence="10" id="KW-1185">Reference proteome</keyword>
<dbReference type="PROSITE" id="PS51375">
    <property type="entry name" value="PPR"/>
    <property type="match status" value="7"/>
</dbReference>
<evidence type="ECO:0000256" key="4">
    <source>
        <dbReference type="ARBA" id="ARBA00022640"/>
    </source>
</evidence>
<dbReference type="FunFam" id="1.25.40.10:FF:000090">
    <property type="entry name" value="Pentatricopeptide repeat-containing protein, chloroplastic"/>
    <property type="match status" value="1"/>
</dbReference>
<dbReference type="Pfam" id="PF20430">
    <property type="entry name" value="Eplus_motif"/>
    <property type="match status" value="1"/>
</dbReference>
<proteinExistence type="inferred from homology"/>
<dbReference type="GO" id="GO:0003729">
    <property type="term" value="F:mRNA binding"/>
    <property type="evidence" value="ECO:0007669"/>
    <property type="project" value="UniProtKB-ARBA"/>
</dbReference>
<comment type="subcellular location">
    <subcellularLocation>
        <location evidence="1">Plastid</location>
        <location evidence="1">Chloroplast</location>
    </subcellularLocation>
</comment>
<dbReference type="FunFam" id="1.25.40.10:FF:000496">
    <property type="entry name" value="Pentatricopeptide repeat-containing protein chloroplastic"/>
    <property type="match status" value="2"/>
</dbReference>
<evidence type="ECO:0000256" key="6">
    <source>
        <dbReference type="ARBA" id="ARBA00022946"/>
    </source>
</evidence>
<feature type="repeat" description="PPR" evidence="7">
    <location>
        <begin position="279"/>
        <end position="313"/>
    </location>
</feature>
<feature type="domain" description="DYW" evidence="8">
    <location>
        <begin position="948"/>
        <end position="1040"/>
    </location>
</feature>
<keyword evidence="3" id="KW-0150">Chloroplast</keyword>